<dbReference type="KEGG" id="lbc:LACBIDRAFT_320990"/>
<gene>
    <name evidence="2" type="ORF">LACBIDRAFT_320990</name>
</gene>
<keyword evidence="3" id="KW-1185">Reference proteome</keyword>
<dbReference type="InParanoid" id="B0CNF4"/>
<accession>B0CNF4</accession>
<proteinExistence type="predicted"/>
<feature type="compositionally biased region" description="Polar residues" evidence="1">
    <location>
        <begin position="308"/>
        <end position="322"/>
    </location>
</feature>
<reference evidence="2 3" key="1">
    <citation type="journal article" date="2008" name="Nature">
        <title>The genome of Laccaria bicolor provides insights into mycorrhizal symbiosis.</title>
        <authorList>
            <person name="Martin F."/>
            <person name="Aerts A."/>
            <person name="Ahren D."/>
            <person name="Brun A."/>
            <person name="Danchin E.G.J."/>
            <person name="Duchaussoy F."/>
            <person name="Gibon J."/>
            <person name="Kohler A."/>
            <person name="Lindquist E."/>
            <person name="Pereda V."/>
            <person name="Salamov A."/>
            <person name="Shapiro H.J."/>
            <person name="Wuyts J."/>
            <person name="Blaudez D."/>
            <person name="Buee M."/>
            <person name="Brokstein P."/>
            <person name="Canbaeck B."/>
            <person name="Cohen D."/>
            <person name="Courty P.E."/>
            <person name="Coutinho P.M."/>
            <person name="Delaruelle C."/>
            <person name="Detter J.C."/>
            <person name="Deveau A."/>
            <person name="DiFazio S."/>
            <person name="Duplessis S."/>
            <person name="Fraissinet-Tachet L."/>
            <person name="Lucic E."/>
            <person name="Frey-Klett P."/>
            <person name="Fourrey C."/>
            <person name="Feussner I."/>
            <person name="Gay G."/>
            <person name="Grimwood J."/>
            <person name="Hoegger P.J."/>
            <person name="Jain P."/>
            <person name="Kilaru S."/>
            <person name="Labbe J."/>
            <person name="Lin Y.C."/>
            <person name="Legue V."/>
            <person name="Le Tacon F."/>
            <person name="Marmeisse R."/>
            <person name="Melayah D."/>
            <person name="Montanini B."/>
            <person name="Muratet M."/>
            <person name="Nehls U."/>
            <person name="Niculita-Hirzel H."/>
            <person name="Oudot-Le Secq M.P."/>
            <person name="Peter M."/>
            <person name="Quesneville H."/>
            <person name="Rajashekar B."/>
            <person name="Reich M."/>
            <person name="Rouhier N."/>
            <person name="Schmutz J."/>
            <person name="Yin T."/>
            <person name="Chalot M."/>
            <person name="Henrissat B."/>
            <person name="Kuees U."/>
            <person name="Lucas S."/>
            <person name="Van de Peer Y."/>
            <person name="Podila G.K."/>
            <person name="Polle A."/>
            <person name="Pukkila P.J."/>
            <person name="Richardson P.M."/>
            <person name="Rouze P."/>
            <person name="Sanders I.R."/>
            <person name="Stajich J.E."/>
            <person name="Tunlid A."/>
            <person name="Tuskan G."/>
            <person name="Grigoriev I.V."/>
        </authorList>
    </citation>
    <scope>NUCLEOTIDE SEQUENCE [LARGE SCALE GENOMIC DNA]</scope>
    <source>
        <strain evidence="3">S238N-H82 / ATCC MYA-4686</strain>
    </source>
</reference>
<dbReference type="Proteomes" id="UP000001194">
    <property type="component" value="Unassembled WGS sequence"/>
</dbReference>
<protein>
    <submittedName>
        <fullName evidence="2">Predicted protein</fullName>
    </submittedName>
</protein>
<sequence length="432" mass="48344">MGAGGRLMNFRPDIPIVSSRRPLPKASTAQIESYVDMCMRLFNKTRAEVEKAAVEMCGSLDVAALAVGAEIERGRADLMRAFPEGAENSNNALGRKPRPGEDVKSARLNDNLFIRVWDGDLAGIRSFAFDFVDGQGRYISTPKDIKIHTMPSAFRGPERVLSIEQCLEGEGRERQAEMERIANNWPFAPPRDKVYDKNWETYIIPEGVELRIVQSGHADRFLPIPIVPSSIVSIPSPARLITLTSSDLVWGVQHHLYIWACAAMGNINKLKIRESKRWNSGDSQAEPVRHQETVERKTTMDDGPSDPASPQSPLTGFLPSSSKKYEQGGVWAPRERMQRLGGCQFGDSLVSKLFWLRFAKCVEKCTSEVFPTRNWRGQNFGPKNCNIWGEKQVETSQKLSKVGTCAGFQLEATQKGQRIYQKGISLHFESLV</sequence>
<evidence type="ECO:0000313" key="3">
    <source>
        <dbReference type="Proteomes" id="UP000001194"/>
    </source>
</evidence>
<dbReference type="GeneID" id="6069399"/>
<dbReference type="EMBL" id="DS547091">
    <property type="protein sequence ID" value="EDR15297.1"/>
    <property type="molecule type" value="Genomic_DNA"/>
</dbReference>
<organism evidence="3">
    <name type="scientific">Laccaria bicolor (strain S238N-H82 / ATCC MYA-4686)</name>
    <name type="common">Bicoloured deceiver</name>
    <name type="synonym">Laccaria laccata var. bicolor</name>
    <dbReference type="NCBI Taxonomy" id="486041"/>
    <lineage>
        <taxon>Eukaryota</taxon>
        <taxon>Fungi</taxon>
        <taxon>Dikarya</taxon>
        <taxon>Basidiomycota</taxon>
        <taxon>Agaricomycotina</taxon>
        <taxon>Agaricomycetes</taxon>
        <taxon>Agaricomycetidae</taxon>
        <taxon>Agaricales</taxon>
        <taxon>Agaricineae</taxon>
        <taxon>Hydnangiaceae</taxon>
        <taxon>Laccaria</taxon>
    </lineage>
</organism>
<feature type="region of interest" description="Disordered" evidence="1">
    <location>
        <begin position="278"/>
        <end position="329"/>
    </location>
</feature>
<feature type="compositionally biased region" description="Basic and acidic residues" evidence="1">
    <location>
        <begin position="287"/>
        <end position="300"/>
    </location>
</feature>
<name>B0CNF4_LACBS</name>
<evidence type="ECO:0000256" key="1">
    <source>
        <dbReference type="SAM" id="MobiDB-lite"/>
    </source>
</evidence>
<dbReference type="AlphaFoldDB" id="B0CNF4"/>
<evidence type="ECO:0000313" key="2">
    <source>
        <dbReference type="EMBL" id="EDR15297.1"/>
    </source>
</evidence>
<dbReference type="OrthoDB" id="2669263at2759"/>
<dbReference type="HOGENOM" id="CLU_634711_0_0_1"/>
<dbReference type="RefSeq" id="XP_001873505.1">
    <property type="nucleotide sequence ID" value="XM_001873470.1"/>
</dbReference>